<keyword evidence="6 9" id="KW-1133">Transmembrane helix</keyword>
<feature type="transmembrane region" description="Helical" evidence="9">
    <location>
        <begin position="68"/>
        <end position="88"/>
    </location>
</feature>
<dbReference type="PANTHER" id="PTHR21716">
    <property type="entry name" value="TRANSMEMBRANE PROTEIN"/>
    <property type="match status" value="1"/>
</dbReference>
<dbReference type="OrthoDB" id="9784366at2"/>
<feature type="transmembrane region" description="Helical" evidence="9">
    <location>
        <begin position="240"/>
        <end position="259"/>
    </location>
</feature>
<comment type="subcellular location">
    <subcellularLocation>
        <location evidence="1">Cell membrane</location>
        <topology evidence="1">Multi-pass membrane protein</topology>
    </subcellularLocation>
</comment>
<keyword evidence="7 9" id="KW-0472">Membrane</keyword>
<dbReference type="GO" id="GO:0055085">
    <property type="term" value="P:transmembrane transport"/>
    <property type="evidence" value="ECO:0007669"/>
    <property type="project" value="TreeGrafter"/>
</dbReference>
<protein>
    <submittedName>
        <fullName evidence="10">Putative PurR-regulated permease PerM</fullName>
    </submittedName>
</protein>
<evidence type="ECO:0000313" key="11">
    <source>
        <dbReference type="Proteomes" id="UP000240542"/>
    </source>
</evidence>
<evidence type="ECO:0000256" key="8">
    <source>
        <dbReference type="SAM" id="MobiDB-lite"/>
    </source>
</evidence>
<reference evidence="10 11" key="1">
    <citation type="submission" date="2018-03" db="EMBL/GenBank/DDBJ databases">
        <title>Genomic Encyclopedia of Archaeal and Bacterial Type Strains, Phase II (KMG-II): from individual species to whole genera.</title>
        <authorList>
            <person name="Goeker M."/>
        </authorList>
    </citation>
    <scope>NUCLEOTIDE SEQUENCE [LARGE SCALE GENOMIC DNA]</scope>
    <source>
        <strain evidence="10 11">DSM 45312</strain>
    </source>
</reference>
<feature type="transmembrane region" description="Helical" evidence="9">
    <location>
        <begin position="265"/>
        <end position="294"/>
    </location>
</feature>
<feature type="compositionally biased region" description="Low complexity" evidence="8">
    <location>
        <begin position="394"/>
        <end position="413"/>
    </location>
</feature>
<name>A0A2P8DLQ1_9ACTN</name>
<feature type="transmembrane region" description="Helical" evidence="9">
    <location>
        <begin position="44"/>
        <end position="62"/>
    </location>
</feature>
<sequence>MRPSSWSFLRKRRPVQKPEPEPVAAAPPPDVPDDDMLRRVSDTAWRVLVIGVVVVLLLWGILYIRVVALPVILAIFLTALLLPSASWLRGKGLSRGLATTIVMVGALVVFGGLITMIVSPAVSGFNGLVESVTEAIVLLQGYATSIGLDQALVNQFIEQAQSELQADSGRVVSGAWAGAVAAGEILVGLILVLVLTVYFVHSGDRLMQWVRELFPQPTRYAVKFAGDVAYDVMGRYVRGIALVGLFDAVFIGLVLVFVLDPALALPLILLTFIGAFLPVIGAFLSGVLSALVAFVAEDWKVALIVIVATIVVQQLESHLFAPRVYGKALDLPSAVVLLAIAIGSIVGGIAGAFLATPVAAVLAALLRQRPFAAAESVVSQAPPPAIAPDPAPVPARAGATPGAPPAAVAADTGAPKERQDDAGAARPKGNGAARSGPAKNGDE</sequence>
<evidence type="ECO:0000256" key="2">
    <source>
        <dbReference type="ARBA" id="ARBA00009773"/>
    </source>
</evidence>
<evidence type="ECO:0000256" key="3">
    <source>
        <dbReference type="ARBA" id="ARBA00022448"/>
    </source>
</evidence>
<feature type="compositionally biased region" description="Pro residues" evidence="8">
    <location>
        <begin position="381"/>
        <end position="393"/>
    </location>
</feature>
<dbReference type="PANTHER" id="PTHR21716:SF53">
    <property type="entry name" value="PERMEASE PERM-RELATED"/>
    <property type="match status" value="1"/>
</dbReference>
<evidence type="ECO:0000256" key="6">
    <source>
        <dbReference type="ARBA" id="ARBA00022989"/>
    </source>
</evidence>
<evidence type="ECO:0000256" key="9">
    <source>
        <dbReference type="SAM" id="Phobius"/>
    </source>
</evidence>
<dbReference type="Proteomes" id="UP000240542">
    <property type="component" value="Unassembled WGS sequence"/>
</dbReference>
<dbReference type="EMBL" id="PYGA01000006">
    <property type="protein sequence ID" value="PSK98163.1"/>
    <property type="molecule type" value="Genomic_DNA"/>
</dbReference>
<evidence type="ECO:0000256" key="4">
    <source>
        <dbReference type="ARBA" id="ARBA00022475"/>
    </source>
</evidence>
<feature type="transmembrane region" description="Helical" evidence="9">
    <location>
        <begin position="100"/>
        <end position="122"/>
    </location>
</feature>
<dbReference type="Pfam" id="PF01594">
    <property type="entry name" value="AI-2E_transport"/>
    <property type="match status" value="1"/>
</dbReference>
<accession>A0A2P8DLQ1</accession>
<proteinExistence type="inferred from homology"/>
<feature type="transmembrane region" description="Helical" evidence="9">
    <location>
        <begin position="301"/>
        <end position="321"/>
    </location>
</feature>
<dbReference type="AlphaFoldDB" id="A0A2P8DLQ1"/>
<evidence type="ECO:0000313" key="10">
    <source>
        <dbReference type="EMBL" id="PSK98163.1"/>
    </source>
</evidence>
<evidence type="ECO:0000256" key="7">
    <source>
        <dbReference type="ARBA" id="ARBA00023136"/>
    </source>
</evidence>
<comment type="similarity">
    <text evidence="2">Belongs to the autoinducer-2 exporter (AI-2E) (TC 2.A.86) family.</text>
</comment>
<feature type="region of interest" description="Disordered" evidence="8">
    <location>
        <begin position="1"/>
        <end position="30"/>
    </location>
</feature>
<comment type="caution">
    <text evidence="10">The sequence shown here is derived from an EMBL/GenBank/DDBJ whole genome shotgun (WGS) entry which is preliminary data.</text>
</comment>
<keyword evidence="3" id="KW-0813">Transport</keyword>
<feature type="transmembrane region" description="Helical" evidence="9">
    <location>
        <begin position="175"/>
        <end position="200"/>
    </location>
</feature>
<gene>
    <name evidence="10" type="ORF">CLV63_106211</name>
</gene>
<feature type="transmembrane region" description="Helical" evidence="9">
    <location>
        <begin position="333"/>
        <end position="366"/>
    </location>
</feature>
<evidence type="ECO:0000256" key="5">
    <source>
        <dbReference type="ARBA" id="ARBA00022692"/>
    </source>
</evidence>
<evidence type="ECO:0000256" key="1">
    <source>
        <dbReference type="ARBA" id="ARBA00004651"/>
    </source>
</evidence>
<keyword evidence="11" id="KW-1185">Reference proteome</keyword>
<dbReference type="GO" id="GO:0005886">
    <property type="term" value="C:plasma membrane"/>
    <property type="evidence" value="ECO:0007669"/>
    <property type="project" value="UniProtKB-SubCell"/>
</dbReference>
<keyword evidence="5 9" id="KW-0812">Transmembrane</keyword>
<organism evidence="10 11">
    <name type="scientific">Murinocardiopsis flavida</name>
    <dbReference type="NCBI Taxonomy" id="645275"/>
    <lineage>
        <taxon>Bacteria</taxon>
        <taxon>Bacillati</taxon>
        <taxon>Actinomycetota</taxon>
        <taxon>Actinomycetes</taxon>
        <taxon>Streptosporangiales</taxon>
        <taxon>Nocardiopsidaceae</taxon>
        <taxon>Murinocardiopsis</taxon>
    </lineage>
</organism>
<feature type="region of interest" description="Disordered" evidence="8">
    <location>
        <begin position="381"/>
        <end position="443"/>
    </location>
</feature>
<dbReference type="InterPro" id="IPR002549">
    <property type="entry name" value="AI-2E-like"/>
</dbReference>
<feature type="compositionally biased region" description="Basic and acidic residues" evidence="8">
    <location>
        <begin position="414"/>
        <end position="423"/>
    </location>
</feature>
<keyword evidence="4" id="KW-1003">Cell membrane</keyword>